<dbReference type="PANTHER" id="PTHR13696:SF99">
    <property type="entry name" value="COBYRINIC ACID AC-DIAMIDE SYNTHASE"/>
    <property type="match status" value="1"/>
</dbReference>
<evidence type="ECO:0000313" key="2">
    <source>
        <dbReference type="EMBL" id="QNG76508.1"/>
    </source>
</evidence>
<dbReference type="EMBL" id="CP060025">
    <property type="protein sequence ID" value="QNG76508.1"/>
    <property type="molecule type" value="Genomic_DNA"/>
</dbReference>
<organism evidence="2 3">
    <name type="scientific">Stenotrophomonas maltophilia</name>
    <name type="common">Pseudomonas maltophilia</name>
    <name type="synonym">Xanthomonas maltophilia</name>
    <dbReference type="NCBI Taxonomy" id="40324"/>
    <lineage>
        <taxon>Bacteria</taxon>
        <taxon>Pseudomonadati</taxon>
        <taxon>Pseudomonadota</taxon>
        <taxon>Gammaproteobacteria</taxon>
        <taxon>Lysobacterales</taxon>
        <taxon>Lysobacteraceae</taxon>
        <taxon>Stenotrophomonas</taxon>
        <taxon>Stenotrophomonas maltophilia group</taxon>
    </lineage>
</organism>
<name>A0AAX1IA94_STEMA</name>
<dbReference type="Pfam" id="PF13614">
    <property type="entry name" value="AAA_31"/>
    <property type="match status" value="1"/>
</dbReference>
<accession>A0AAX1IA94</accession>
<dbReference type="AlphaFoldDB" id="A0AAX1IA94"/>
<dbReference type="SUPFAM" id="SSF52540">
    <property type="entry name" value="P-loop containing nucleoside triphosphate hydrolases"/>
    <property type="match status" value="1"/>
</dbReference>
<dbReference type="InterPro" id="IPR050678">
    <property type="entry name" value="DNA_Partitioning_ATPase"/>
</dbReference>
<proteinExistence type="predicted"/>
<dbReference type="Proteomes" id="UP000515598">
    <property type="component" value="Chromosome"/>
</dbReference>
<dbReference type="InterPro" id="IPR027417">
    <property type="entry name" value="P-loop_NTPase"/>
</dbReference>
<reference evidence="2 3" key="1">
    <citation type="submission" date="2020-08" db="EMBL/GenBank/DDBJ databases">
        <title>Phenotypic and transcriptomic analysis of seven clinical Stenotrophomonas maltophilia isolates identify a small set of shared and commonly regulated genes involved in biofilm lifestyle.</title>
        <authorList>
            <person name="Alio I."/>
            <person name="Gudzuhn M."/>
            <person name="Streit W."/>
        </authorList>
    </citation>
    <scope>NUCLEOTIDE SEQUENCE [LARGE SCALE GENOMIC DNA]</scope>
    <source>
        <strain evidence="2 3">UHH_SKK55</strain>
    </source>
</reference>
<protein>
    <recommendedName>
        <fullName evidence="1">AAA domain-containing protein</fullName>
    </recommendedName>
</protein>
<evidence type="ECO:0000313" key="3">
    <source>
        <dbReference type="Proteomes" id="UP000515598"/>
    </source>
</evidence>
<sequence>MSIPVLTFFNNKGGVGKTSLVFHVAWMLSDLGYRVVAVDLDPQANLTSAFLPEDDLEVLWEGGASTSNGTIYQCVKPLTEVGDLVAPQTQRINSRLHLVPGDLSLAGFEETLSQEWPSSLGSSSLFRSFRVLTAFWQIAQLAASQTNADIILADVGPNLGAINRSALIGTDYVVTPLAADIFSLQGLRNLGPTLRGWRSDWQKRVSNWKQPAFELPSGAMDPIGYIMMQHSERLARPVKAYKKWADRMPETYRRSILNDQPLVIGGNPYGEAMGSLRHYRSLVPMAQEVRKPIFKLSIADGAIGSHSYAVRDAATDFSVLTREILKRIEADRGGLSRGGDVLPIALPPLPKI</sequence>
<gene>
    <name evidence="2" type="ORF">GPNADHDJ_00684</name>
</gene>
<dbReference type="InterPro" id="IPR025669">
    <property type="entry name" value="AAA_dom"/>
</dbReference>
<dbReference type="RefSeq" id="WP_154350320.1">
    <property type="nucleotide sequence ID" value="NZ_CP040433.1"/>
</dbReference>
<dbReference type="CDD" id="cd02042">
    <property type="entry name" value="ParAB_family"/>
    <property type="match status" value="1"/>
</dbReference>
<dbReference type="Gene3D" id="3.40.50.300">
    <property type="entry name" value="P-loop containing nucleotide triphosphate hydrolases"/>
    <property type="match status" value="1"/>
</dbReference>
<dbReference type="PANTHER" id="PTHR13696">
    <property type="entry name" value="P-LOOP CONTAINING NUCLEOSIDE TRIPHOSPHATE HYDROLASE"/>
    <property type="match status" value="1"/>
</dbReference>
<feature type="domain" description="AAA" evidence="1">
    <location>
        <begin position="5"/>
        <end position="197"/>
    </location>
</feature>
<evidence type="ECO:0000259" key="1">
    <source>
        <dbReference type="Pfam" id="PF13614"/>
    </source>
</evidence>